<evidence type="ECO:0000256" key="1">
    <source>
        <dbReference type="SAM" id="Phobius"/>
    </source>
</evidence>
<dbReference type="STRING" id="314283.MED297_08521"/>
<dbReference type="RefSeq" id="WP_008045846.1">
    <property type="nucleotide sequence ID" value="NZ_CH724152.1"/>
</dbReference>
<dbReference type="Proteomes" id="UP000005953">
    <property type="component" value="Unassembled WGS sequence"/>
</dbReference>
<feature type="transmembrane region" description="Helical" evidence="1">
    <location>
        <begin position="33"/>
        <end position="55"/>
    </location>
</feature>
<reference evidence="2 3" key="1">
    <citation type="submission" date="2006-02" db="EMBL/GenBank/DDBJ databases">
        <authorList>
            <person name="Pinhassi J."/>
            <person name="Pedros-Alio C."/>
            <person name="Ferriera S."/>
            <person name="Johnson J."/>
            <person name="Kravitz S."/>
            <person name="Halpern A."/>
            <person name="Remington K."/>
            <person name="Beeson K."/>
            <person name="Tran B."/>
            <person name="Rogers Y.-H."/>
            <person name="Friedman R."/>
            <person name="Venter J.C."/>
        </authorList>
    </citation>
    <scope>NUCLEOTIDE SEQUENCE [LARGE SCALE GENOMIC DNA]</scope>
    <source>
        <strain evidence="2 3">MED297</strain>
    </source>
</reference>
<dbReference type="HOGENOM" id="CLU_2782110_0_0_6"/>
<keyword evidence="1" id="KW-0472">Membrane</keyword>
<sequence>MSRQHPESETIALASMKAVRDSIPALARDRYAALIRASLVLMAATGVGLVGPLLLGKIIDALSMTDESWL</sequence>
<dbReference type="AlphaFoldDB" id="A4BJ05"/>
<evidence type="ECO:0000313" key="2">
    <source>
        <dbReference type="EMBL" id="EAR07850.1"/>
    </source>
</evidence>
<dbReference type="EMBL" id="AAOE01000030">
    <property type="protein sequence ID" value="EAR07850.1"/>
    <property type="molecule type" value="Genomic_DNA"/>
</dbReference>
<organism evidence="2 3">
    <name type="scientific">Reinekea blandensis MED297</name>
    <dbReference type="NCBI Taxonomy" id="314283"/>
    <lineage>
        <taxon>Bacteria</taxon>
        <taxon>Pseudomonadati</taxon>
        <taxon>Pseudomonadota</taxon>
        <taxon>Gammaproteobacteria</taxon>
        <taxon>Oceanospirillales</taxon>
        <taxon>Saccharospirillaceae</taxon>
        <taxon>Reinekea</taxon>
    </lineage>
</organism>
<name>A4BJ05_9GAMM</name>
<keyword evidence="1" id="KW-1133">Transmembrane helix</keyword>
<gene>
    <name evidence="2" type="ORF">MED297_08521</name>
</gene>
<evidence type="ECO:0000313" key="3">
    <source>
        <dbReference type="Proteomes" id="UP000005953"/>
    </source>
</evidence>
<proteinExistence type="predicted"/>
<comment type="caution">
    <text evidence="2">The sequence shown here is derived from an EMBL/GenBank/DDBJ whole genome shotgun (WGS) entry which is preliminary data.</text>
</comment>
<keyword evidence="3" id="KW-1185">Reference proteome</keyword>
<accession>A4BJ05</accession>
<protein>
    <submittedName>
        <fullName evidence="2">Uncharacterized protein</fullName>
    </submittedName>
</protein>
<feature type="non-terminal residue" evidence="2">
    <location>
        <position position="70"/>
    </location>
</feature>
<keyword evidence="1" id="KW-0812">Transmembrane</keyword>